<dbReference type="GO" id="GO:0016891">
    <property type="term" value="F:RNA endonuclease activity producing 5'-phosphomonoesters, hydrolytic mechanism"/>
    <property type="evidence" value="ECO:0000318"/>
    <property type="project" value="GO_Central"/>
</dbReference>
<dbReference type="SMART" id="SM00155">
    <property type="entry name" value="PLDc"/>
    <property type="match status" value="2"/>
</dbReference>
<dbReference type="Pfam" id="PF13091">
    <property type="entry name" value="PLDc_2"/>
    <property type="match status" value="2"/>
</dbReference>
<dbReference type="GO" id="GO:0004630">
    <property type="term" value="F:phospholipase D activity"/>
    <property type="evidence" value="ECO:0007669"/>
    <property type="project" value="UniProtKB-EC"/>
</dbReference>
<dbReference type="PROSITE" id="PS50035">
    <property type="entry name" value="PLD"/>
    <property type="match status" value="2"/>
</dbReference>
<evidence type="ECO:0000256" key="5">
    <source>
        <dbReference type="ARBA" id="ARBA00022963"/>
    </source>
</evidence>
<evidence type="ECO:0000256" key="3">
    <source>
        <dbReference type="ARBA" id="ARBA00012027"/>
    </source>
</evidence>
<keyword evidence="6" id="KW-0443">Lipid metabolism</keyword>
<feature type="domain" description="PLD phosphodiesterase" evidence="8">
    <location>
        <begin position="390"/>
        <end position="417"/>
    </location>
</feature>
<sequence length="474" mass="52420">MFAGCGDRVKNFRMLLWCIAGGLLIVSLWVHWQPQPSLGPAGSTDSPASALPQHPLIRVYFNQARSGRYVDYRGLERPGDDLERRIVEELGRARTSVDIAIHELNLPGIALAIGECDRRGVAVRVILEHTYHRDFASVAFANRLKSADREAYDRWRQFVDANGDGRVDYGELQKRDAVGILKRAKIPVIDDTDGGTRGSGIMHHKFLIIDNRRVVTGSTNFTTSDVHGDPADPRTLGNVNHLIVIESAQVAGLFAAEFTWMWGDGPGGAPDSLFGRRKPVRPLQSVEVGEARIGVQFGPGEGEAGINALIARRVTKARRSLDFALFVFSAPEIAKAIQRAAGQGVRVRGALDSGFAYRDYSMGFDLWGMRPCASKQSPPIKTVGVALLPRGDKLHHKFALLDNGTVLTGSHNWSVAADRRNDESFLIIESPIVAAHFRREFERLYSRVLLGPPKRKPKTFTCTKEKAKPNHHNR</sequence>
<dbReference type="HOGENOM" id="CLU_038899_0_0_3"/>
<dbReference type="GO" id="GO:0006793">
    <property type="term" value="P:phosphorus metabolic process"/>
    <property type="evidence" value="ECO:0007669"/>
    <property type="project" value="UniProtKB-ARBA"/>
</dbReference>
<dbReference type="eggNOG" id="COG1502">
    <property type="taxonomic scope" value="Bacteria"/>
</dbReference>
<evidence type="ECO:0000256" key="1">
    <source>
        <dbReference type="ARBA" id="ARBA00000798"/>
    </source>
</evidence>
<dbReference type="InterPro" id="IPR051406">
    <property type="entry name" value="PLD_domain"/>
</dbReference>
<organism evidence="9 10">
    <name type="scientific">Gloeobacter violaceus (strain ATCC 29082 / PCC 7421)</name>
    <dbReference type="NCBI Taxonomy" id="251221"/>
    <lineage>
        <taxon>Bacteria</taxon>
        <taxon>Bacillati</taxon>
        <taxon>Cyanobacteriota</taxon>
        <taxon>Cyanophyceae</taxon>
        <taxon>Gloeobacterales</taxon>
        <taxon>Gloeobacteraceae</taxon>
        <taxon>Gloeobacter</taxon>
    </lineage>
</organism>
<keyword evidence="4" id="KW-0378">Hydrolase</keyword>
<dbReference type="InterPro" id="IPR025202">
    <property type="entry name" value="PLD-like_dom"/>
</dbReference>
<dbReference type="SUPFAM" id="SSF56024">
    <property type="entry name" value="Phospholipase D/nuclease"/>
    <property type="match status" value="2"/>
</dbReference>
<comment type="similarity">
    <text evidence="2">Belongs to the phospholipase D family.</text>
</comment>
<dbReference type="InterPro" id="IPR001736">
    <property type="entry name" value="PLipase_D/transphosphatidylase"/>
</dbReference>
<dbReference type="InterPro" id="IPR018247">
    <property type="entry name" value="EF_Hand_1_Ca_BS"/>
</dbReference>
<feature type="domain" description="PLD phosphodiesterase" evidence="8">
    <location>
        <begin position="198"/>
        <end position="225"/>
    </location>
</feature>
<dbReference type="GO" id="GO:0016042">
    <property type="term" value="P:lipid catabolic process"/>
    <property type="evidence" value="ECO:0007669"/>
    <property type="project" value="UniProtKB-KW"/>
</dbReference>
<dbReference type="EnsemblBacteria" id="BAC91214">
    <property type="protein sequence ID" value="BAC91214"/>
    <property type="gene ID" value="BAC91214"/>
</dbReference>
<gene>
    <name evidence="9" type="primary">comA</name>
</gene>
<dbReference type="PATRIC" id="fig|251221.4.peg.3305"/>
<dbReference type="PhylomeDB" id="Q7NGA0"/>
<reference evidence="9 10" key="1">
    <citation type="journal article" date="2003" name="DNA Res.">
        <title>Complete genome structure of Gloeobacter violaceus PCC 7421, a cyanobacterium that lacks thylakoids.</title>
        <authorList>
            <person name="Nakamura Y."/>
            <person name="Kaneko T."/>
            <person name="Sato S."/>
            <person name="Mimuro M."/>
            <person name="Miyashita H."/>
            <person name="Tsuchiya T."/>
            <person name="Sasamoto S."/>
            <person name="Watanabe A."/>
            <person name="Kawashima K."/>
            <person name="Kishida Y."/>
            <person name="Kiyokawa C."/>
            <person name="Kohara M."/>
            <person name="Matsumoto M."/>
            <person name="Matsuno A."/>
            <person name="Nakazaki N."/>
            <person name="Shimpo S."/>
            <person name="Takeuchi C."/>
            <person name="Yamada M."/>
            <person name="Tabata S."/>
        </authorList>
    </citation>
    <scope>NUCLEOTIDE SEQUENCE [LARGE SCALE GENOMIC DNA]</scope>
    <source>
        <strain evidence="10">ATCC 29082 / PCC 7421</strain>
    </source>
</reference>
<evidence type="ECO:0000313" key="10">
    <source>
        <dbReference type="Proteomes" id="UP000000557"/>
    </source>
</evidence>
<evidence type="ECO:0000256" key="4">
    <source>
        <dbReference type="ARBA" id="ARBA00022801"/>
    </source>
</evidence>
<evidence type="ECO:0000256" key="7">
    <source>
        <dbReference type="SAM" id="Phobius"/>
    </source>
</evidence>
<dbReference type="CDD" id="cd09116">
    <property type="entry name" value="PLDc_Nuc_like"/>
    <property type="match status" value="1"/>
</dbReference>
<dbReference type="PROSITE" id="PS00018">
    <property type="entry name" value="EF_HAND_1"/>
    <property type="match status" value="1"/>
</dbReference>
<dbReference type="EMBL" id="BA000045">
    <property type="protein sequence ID" value="BAC91214.1"/>
    <property type="molecule type" value="Genomic_DNA"/>
</dbReference>
<evidence type="ECO:0000259" key="8">
    <source>
        <dbReference type="PROSITE" id="PS50035"/>
    </source>
</evidence>
<reference evidence="9 10" key="2">
    <citation type="journal article" date="2003" name="DNA Res.">
        <title>Complete genome structure of Gloeobacter violaceus PCC 7421, a cyanobacterium that lacks thylakoids (supplement).</title>
        <authorList>
            <person name="Nakamura Y."/>
            <person name="Kaneko T."/>
            <person name="Sato S."/>
            <person name="Mimuro M."/>
            <person name="Miyashita H."/>
            <person name="Tsuchiya T."/>
            <person name="Sasamoto S."/>
            <person name="Watanabe A."/>
            <person name="Kawashima K."/>
            <person name="Kishida Y."/>
            <person name="Kiyokawa C."/>
            <person name="Kohara M."/>
            <person name="Matsumoto M."/>
            <person name="Matsuno A."/>
            <person name="Nakazaki N."/>
            <person name="Shimpo S."/>
            <person name="Takeuchi C."/>
            <person name="Yamada M."/>
            <person name="Tabata S."/>
        </authorList>
    </citation>
    <scope>NUCLEOTIDE SEQUENCE [LARGE SCALE GENOMIC DNA]</scope>
    <source>
        <strain evidence="10">ATCC 29082 / PCC 7421</strain>
    </source>
</reference>
<evidence type="ECO:0000313" key="9">
    <source>
        <dbReference type="EMBL" id="BAC91214.1"/>
    </source>
</evidence>
<evidence type="ECO:0000256" key="2">
    <source>
        <dbReference type="ARBA" id="ARBA00008664"/>
    </source>
</evidence>
<name>Q7NGA0_GLOVI</name>
<feature type="transmembrane region" description="Helical" evidence="7">
    <location>
        <begin position="12"/>
        <end position="32"/>
    </location>
</feature>
<dbReference type="PANTHER" id="PTHR43856:SF1">
    <property type="entry name" value="MITOCHONDRIAL CARDIOLIPIN HYDROLASE"/>
    <property type="match status" value="1"/>
</dbReference>
<keyword evidence="7" id="KW-0472">Membrane</keyword>
<dbReference type="OrthoDB" id="155099at2"/>
<dbReference type="InParanoid" id="Q7NGA0"/>
<dbReference type="Gene3D" id="3.30.870.10">
    <property type="entry name" value="Endonuclease Chain A"/>
    <property type="match status" value="2"/>
</dbReference>
<protein>
    <recommendedName>
        <fullName evidence="3">phospholipase D</fullName>
        <ecNumber evidence="3">3.1.4.4</ecNumber>
    </recommendedName>
</protein>
<keyword evidence="7" id="KW-1133">Transmembrane helix</keyword>
<evidence type="ECO:0000256" key="6">
    <source>
        <dbReference type="ARBA" id="ARBA00023098"/>
    </source>
</evidence>
<keyword evidence="7" id="KW-0812">Transmembrane</keyword>
<dbReference type="EC" id="3.1.4.4" evidence="3"/>
<dbReference type="PANTHER" id="PTHR43856">
    <property type="entry name" value="CARDIOLIPIN HYDROLASE"/>
    <property type="match status" value="1"/>
</dbReference>
<dbReference type="CDD" id="cd09173">
    <property type="entry name" value="PLDc_Nuc_like_unchar1_2"/>
    <property type="match status" value="1"/>
</dbReference>
<proteinExistence type="inferred from homology"/>
<dbReference type="STRING" id="251221.gene:10760782"/>
<keyword evidence="5" id="KW-0442">Lipid degradation</keyword>
<dbReference type="Proteomes" id="UP000000557">
    <property type="component" value="Chromosome"/>
</dbReference>
<keyword evidence="10" id="KW-1185">Reference proteome</keyword>
<accession>Q7NGA0</accession>
<dbReference type="AlphaFoldDB" id="Q7NGA0"/>
<dbReference type="KEGG" id="gvi:gll3273"/>
<comment type="catalytic activity">
    <reaction evidence="1">
        <text>a 1,2-diacyl-sn-glycero-3-phosphocholine + H2O = a 1,2-diacyl-sn-glycero-3-phosphate + choline + H(+)</text>
        <dbReference type="Rhea" id="RHEA:14445"/>
        <dbReference type="ChEBI" id="CHEBI:15354"/>
        <dbReference type="ChEBI" id="CHEBI:15377"/>
        <dbReference type="ChEBI" id="CHEBI:15378"/>
        <dbReference type="ChEBI" id="CHEBI:57643"/>
        <dbReference type="ChEBI" id="CHEBI:58608"/>
        <dbReference type="EC" id="3.1.4.4"/>
    </reaction>
</comment>